<dbReference type="Pfam" id="PF04773">
    <property type="entry name" value="FecR"/>
    <property type="match status" value="1"/>
</dbReference>
<evidence type="ECO:0000313" key="5">
    <source>
        <dbReference type="Proteomes" id="UP000276407"/>
    </source>
</evidence>
<protein>
    <submittedName>
        <fullName evidence="2">Iron dicitrate transport regulator FecR</fullName>
    </submittedName>
</protein>
<dbReference type="PANTHER" id="PTHR38731:SF3">
    <property type="entry name" value="BLL6125 PROTEIN"/>
    <property type="match status" value="1"/>
</dbReference>
<feature type="domain" description="FecR protein" evidence="1">
    <location>
        <begin position="128"/>
        <end position="225"/>
    </location>
</feature>
<evidence type="ECO:0000259" key="1">
    <source>
        <dbReference type="Pfam" id="PF04773"/>
    </source>
</evidence>
<evidence type="ECO:0000313" key="3">
    <source>
        <dbReference type="EMBL" id="PJZ30198.1"/>
    </source>
</evidence>
<dbReference type="PANTHER" id="PTHR38731">
    <property type="entry name" value="LIPL45-RELATED LIPOPROTEIN-RELATED"/>
    <property type="match status" value="1"/>
</dbReference>
<proteinExistence type="predicted"/>
<evidence type="ECO:0000313" key="4">
    <source>
        <dbReference type="Proteomes" id="UP000231919"/>
    </source>
</evidence>
<dbReference type="EMBL" id="NPDP01000013">
    <property type="protein sequence ID" value="PJZ30198.1"/>
    <property type="molecule type" value="Genomic_DNA"/>
</dbReference>
<dbReference type="KEGG" id="lkm:EFP84_09155"/>
<dbReference type="AlphaFoldDB" id="A0A2M9XQM6"/>
<accession>A0A2M9XQM6</accession>
<gene>
    <name evidence="3" type="ORF">CH378_08910</name>
    <name evidence="2" type="ORF">EFP84_09155</name>
</gene>
<sequence>MENKINTPEFEGYARLLREKDSVSQLPAFDPNWIGKKPRFVVEDKIMSVPTDTKILHFPKTTWLAAAAVLLLTIGGAWFSLRTPKPETEIVQGTPLKAAVVFVKGEASVMREVETKLHQGDLLNESDIILTKAGGAVDIGLTDSSVIRVKENSRLILKELRENNGSQIRMNLAAGRLLNVVEKEKKGSNFYVETPSAVAAVRGTSFEVNASESESVVFVAEGAVEVTSLNASKKVYILEASKLVTVNKDGEVESVDLSKLNSTLPEYKDMKKNLGTLDSELLSDVQNLKTAKTEEELSKIYDLSIEHIIMKDGRELRGVVVSQKKGKLVVQTLKGSYILDEDAVDKIKY</sequence>
<reference evidence="2 5" key="2">
    <citation type="submission" date="2018-11" db="EMBL/GenBank/DDBJ databases">
        <title>Complete genome sequence of Leptospira kmetyi isolate LS 001/16 from soil sample associated with a leptospirosis patient in Kelantan.</title>
        <authorList>
            <person name="Muhammad Yusoff F."/>
            <person name="Muhammad Yusoff S."/>
            <person name="Ahmad M.N."/>
            <person name="Yusof N.Y."/>
            <person name="Aziah I."/>
        </authorList>
    </citation>
    <scope>NUCLEOTIDE SEQUENCE [LARGE SCALE GENOMIC DNA]</scope>
    <source>
        <strain evidence="2 5">LS 001/16</strain>
    </source>
</reference>
<dbReference type="InterPro" id="IPR006860">
    <property type="entry name" value="FecR"/>
</dbReference>
<dbReference type="RefSeq" id="WP_040913616.1">
    <property type="nucleotide sequence ID" value="NZ_CP033614.1"/>
</dbReference>
<reference evidence="3 4" key="1">
    <citation type="submission" date="2017-07" db="EMBL/GenBank/DDBJ databases">
        <title>Leptospira spp. isolated from tropical soils.</title>
        <authorList>
            <person name="Thibeaux R."/>
            <person name="Iraola G."/>
            <person name="Ferres I."/>
            <person name="Bierque E."/>
            <person name="Girault D."/>
            <person name="Soupe-Gilbert M.-E."/>
            <person name="Picardeau M."/>
            <person name="Goarant C."/>
        </authorList>
    </citation>
    <scope>NUCLEOTIDE SEQUENCE [LARGE SCALE GENOMIC DNA]</scope>
    <source>
        <strain evidence="3 4">JW2-C-B1</strain>
    </source>
</reference>
<organism evidence="2 5">
    <name type="scientific">Leptospira kmetyi</name>
    <dbReference type="NCBI Taxonomy" id="408139"/>
    <lineage>
        <taxon>Bacteria</taxon>
        <taxon>Pseudomonadati</taxon>
        <taxon>Spirochaetota</taxon>
        <taxon>Spirochaetia</taxon>
        <taxon>Leptospirales</taxon>
        <taxon>Leptospiraceae</taxon>
        <taxon>Leptospira</taxon>
    </lineage>
</organism>
<keyword evidence="4" id="KW-1185">Reference proteome</keyword>
<name>A0A2M9XQM6_9LEPT</name>
<evidence type="ECO:0000313" key="2">
    <source>
        <dbReference type="EMBL" id="AYV57468.1"/>
    </source>
</evidence>
<dbReference type="EMBL" id="CP033614">
    <property type="protein sequence ID" value="AYV57468.1"/>
    <property type="molecule type" value="Genomic_DNA"/>
</dbReference>
<dbReference type="Proteomes" id="UP000231919">
    <property type="component" value="Unassembled WGS sequence"/>
</dbReference>
<dbReference type="Gene3D" id="2.60.120.1440">
    <property type="match status" value="1"/>
</dbReference>
<dbReference type="OrthoDB" id="341287at2"/>
<dbReference type="Proteomes" id="UP000276407">
    <property type="component" value="Chromosome 1"/>
</dbReference>